<dbReference type="RefSeq" id="WP_091485465.1">
    <property type="nucleotide sequence ID" value="NZ_FOTR01000013.1"/>
</dbReference>
<dbReference type="GO" id="GO:0071973">
    <property type="term" value="P:bacterial-type flagellum-dependent cell motility"/>
    <property type="evidence" value="ECO:0007669"/>
    <property type="project" value="InterPro"/>
</dbReference>
<feature type="region of interest" description="Disordered" evidence="10">
    <location>
        <begin position="482"/>
        <end position="515"/>
    </location>
</feature>
<dbReference type="GO" id="GO:0005886">
    <property type="term" value="C:plasma membrane"/>
    <property type="evidence" value="ECO:0007669"/>
    <property type="project" value="UniProtKB-SubCell"/>
</dbReference>
<sequence>MNENLKLYKDRVTSYYTSMSKKQKGLLFGGVGALLAVIILLVVMTSAKSDMVALYNELSIQEVGQITEELDARGVTYEITDTGTGVKVPEARADSLLVDLAAQGIPDSGSIDYSFFAENSSWGVTDNEFEVMKLDAMQTELATLITQIDGIKGAEVNLNIPEEPVFISDKQQPSTASIVIQTAPGYQFEPNNVNALYHLVSKSIPNLSADDIVIMNQNFEYFDLDNQNASGSADAYTSQQQIKGDIEKDIERNVQKMLGSMIGMNKVAISATADIDFTQEQRVEELVEPVDEDNDTLPVSIETITESFTGEQPEDGAVGVEEGEVANYPAGVEGNVGDYELVKESVNNEFNRIQRDIVESPYKIRDLGIQVAIDNTRVIEDGEIEQLTAQEQLAVEESVASILDSIISTSIDKSYGEITPEEKVSIVFQPFEGTDTLANPTVSPAIPAWVYIVGSLLLLAIIVLLWMIRRSKRSETEEVVKEVETSEIQEQEVPPITHADDSDSSMRRKQLEKYAQEKPEEFAKLLRSWITED</sequence>
<dbReference type="Proteomes" id="UP000198565">
    <property type="component" value="Unassembled WGS sequence"/>
</dbReference>
<evidence type="ECO:0000256" key="2">
    <source>
        <dbReference type="ARBA" id="ARBA00004651"/>
    </source>
</evidence>
<keyword evidence="8 9" id="KW-0975">Bacterial flagellum</keyword>
<evidence type="ECO:0000259" key="13">
    <source>
        <dbReference type="Pfam" id="PF08345"/>
    </source>
</evidence>
<dbReference type="PRINTS" id="PR01009">
    <property type="entry name" value="FLGMRINGFLIF"/>
</dbReference>
<keyword evidence="15" id="KW-1185">Reference proteome</keyword>
<dbReference type="PIRSF" id="PIRSF004862">
    <property type="entry name" value="FliF"/>
    <property type="match status" value="1"/>
</dbReference>
<evidence type="ECO:0000256" key="9">
    <source>
        <dbReference type="PIRNR" id="PIRNR004862"/>
    </source>
</evidence>
<dbReference type="Pfam" id="PF01514">
    <property type="entry name" value="YscJ_FliF"/>
    <property type="match status" value="1"/>
</dbReference>
<dbReference type="GO" id="GO:0003774">
    <property type="term" value="F:cytoskeletal motor activity"/>
    <property type="evidence" value="ECO:0007669"/>
    <property type="project" value="InterPro"/>
</dbReference>
<feature type="transmembrane region" description="Helical" evidence="11">
    <location>
        <begin position="26"/>
        <end position="47"/>
    </location>
</feature>
<evidence type="ECO:0000256" key="6">
    <source>
        <dbReference type="ARBA" id="ARBA00022989"/>
    </source>
</evidence>
<dbReference type="InterPro" id="IPR006182">
    <property type="entry name" value="FliF_N_dom"/>
</dbReference>
<evidence type="ECO:0000256" key="7">
    <source>
        <dbReference type="ARBA" id="ARBA00023136"/>
    </source>
</evidence>
<proteinExistence type="inferred from homology"/>
<keyword evidence="14" id="KW-0969">Cilium</keyword>
<feature type="compositionally biased region" description="Basic and acidic residues" evidence="10">
    <location>
        <begin position="498"/>
        <end position="515"/>
    </location>
</feature>
<dbReference type="AlphaFoldDB" id="A0A1I4PWY1"/>
<feature type="transmembrane region" description="Helical" evidence="11">
    <location>
        <begin position="448"/>
        <end position="468"/>
    </location>
</feature>
<evidence type="ECO:0000256" key="10">
    <source>
        <dbReference type="SAM" id="MobiDB-lite"/>
    </source>
</evidence>
<keyword evidence="4" id="KW-1003">Cell membrane</keyword>
<comment type="similarity">
    <text evidence="3 9">Belongs to the FliF family.</text>
</comment>
<keyword evidence="14" id="KW-0966">Cell projection</keyword>
<evidence type="ECO:0000313" key="15">
    <source>
        <dbReference type="Proteomes" id="UP000198565"/>
    </source>
</evidence>
<evidence type="ECO:0000259" key="12">
    <source>
        <dbReference type="Pfam" id="PF01514"/>
    </source>
</evidence>
<evidence type="ECO:0000313" key="14">
    <source>
        <dbReference type="EMBL" id="SFM32321.1"/>
    </source>
</evidence>
<name>A0A1I4PWY1_9BACI</name>
<keyword evidence="7 11" id="KW-0472">Membrane</keyword>
<dbReference type="STRING" id="334253.SAMN04487943_11376"/>
<dbReference type="InterPro" id="IPR045851">
    <property type="entry name" value="AMP-bd_C_sf"/>
</dbReference>
<feature type="domain" description="Flagellar M-ring C-terminal" evidence="13">
    <location>
        <begin position="258"/>
        <end position="400"/>
    </location>
</feature>
<gene>
    <name evidence="14" type="ORF">SAMN04487943_11376</name>
</gene>
<reference evidence="15" key="1">
    <citation type="submission" date="2016-10" db="EMBL/GenBank/DDBJ databases">
        <authorList>
            <person name="Varghese N."/>
            <person name="Submissions S."/>
        </authorList>
    </citation>
    <scope>NUCLEOTIDE SEQUENCE [LARGE SCALE GENOMIC DNA]</scope>
    <source>
        <strain evidence="15">CGMCC 1.4250</strain>
    </source>
</reference>
<dbReference type="EMBL" id="FOTR01000013">
    <property type="protein sequence ID" value="SFM32321.1"/>
    <property type="molecule type" value="Genomic_DNA"/>
</dbReference>
<evidence type="ECO:0000256" key="1">
    <source>
        <dbReference type="ARBA" id="ARBA00004117"/>
    </source>
</evidence>
<accession>A0A1I4PWY1</accession>
<dbReference type="Pfam" id="PF08345">
    <property type="entry name" value="YscJ_FliF_C"/>
    <property type="match status" value="1"/>
</dbReference>
<keyword evidence="5 11" id="KW-0812">Transmembrane</keyword>
<evidence type="ECO:0000256" key="8">
    <source>
        <dbReference type="ARBA" id="ARBA00023143"/>
    </source>
</evidence>
<dbReference type="InterPro" id="IPR000067">
    <property type="entry name" value="FlgMring_FliF"/>
</dbReference>
<dbReference type="InterPro" id="IPR013556">
    <property type="entry name" value="Flag_M-ring_C"/>
</dbReference>
<dbReference type="PANTHER" id="PTHR30046:SF0">
    <property type="entry name" value="FLAGELLAR M-RING PROTEIN"/>
    <property type="match status" value="1"/>
</dbReference>
<evidence type="ECO:0000256" key="5">
    <source>
        <dbReference type="ARBA" id="ARBA00022692"/>
    </source>
</evidence>
<dbReference type="Gene3D" id="3.30.300.30">
    <property type="match status" value="1"/>
</dbReference>
<dbReference type="OrthoDB" id="9807026at2"/>
<dbReference type="InterPro" id="IPR043427">
    <property type="entry name" value="YscJ/FliF"/>
</dbReference>
<feature type="domain" description="Flagellar M-ring N-terminal" evidence="12">
    <location>
        <begin position="48"/>
        <end position="221"/>
    </location>
</feature>
<evidence type="ECO:0000256" key="3">
    <source>
        <dbReference type="ARBA" id="ARBA00007971"/>
    </source>
</evidence>
<dbReference type="PANTHER" id="PTHR30046">
    <property type="entry name" value="FLAGELLAR M-RING PROTEIN"/>
    <property type="match status" value="1"/>
</dbReference>
<comment type="subcellular location">
    <subcellularLocation>
        <location evidence="1 9">Bacterial flagellum basal body</location>
    </subcellularLocation>
    <subcellularLocation>
        <location evidence="2">Cell membrane</location>
        <topology evidence="2">Multi-pass membrane protein</topology>
    </subcellularLocation>
</comment>
<evidence type="ECO:0000256" key="4">
    <source>
        <dbReference type="ARBA" id="ARBA00022475"/>
    </source>
</evidence>
<organism evidence="14 15">
    <name type="scientific">Gracilibacillus orientalis</name>
    <dbReference type="NCBI Taxonomy" id="334253"/>
    <lineage>
        <taxon>Bacteria</taxon>
        <taxon>Bacillati</taxon>
        <taxon>Bacillota</taxon>
        <taxon>Bacilli</taxon>
        <taxon>Bacillales</taxon>
        <taxon>Bacillaceae</taxon>
        <taxon>Gracilibacillus</taxon>
    </lineage>
</organism>
<keyword evidence="6 11" id="KW-1133">Transmembrane helix</keyword>
<comment type="function">
    <text evidence="9">The M ring may be actively involved in energy transduction.</text>
</comment>
<dbReference type="GO" id="GO:0009431">
    <property type="term" value="C:bacterial-type flagellum basal body, MS ring"/>
    <property type="evidence" value="ECO:0007669"/>
    <property type="project" value="InterPro"/>
</dbReference>
<dbReference type="NCBIfam" id="TIGR00206">
    <property type="entry name" value="fliF"/>
    <property type="match status" value="1"/>
</dbReference>
<evidence type="ECO:0000256" key="11">
    <source>
        <dbReference type="SAM" id="Phobius"/>
    </source>
</evidence>
<keyword evidence="14" id="KW-0282">Flagellum</keyword>
<protein>
    <recommendedName>
        <fullName evidence="9">Flagellar M-ring protein</fullName>
    </recommendedName>
</protein>